<dbReference type="PANTHER" id="PTHR46354:SF7">
    <property type="entry name" value="PROTEIN DOG1-LIKE 1"/>
    <property type="match status" value="1"/>
</dbReference>
<organism evidence="1 2">
    <name type="scientific">Hevea brasiliensis</name>
    <name type="common">Para rubber tree</name>
    <name type="synonym">Siphonia brasiliensis</name>
    <dbReference type="NCBI Taxonomy" id="3981"/>
    <lineage>
        <taxon>Eukaryota</taxon>
        <taxon>Viridiplantae</taxon>
        <taxon>Streptophyta</taxon>
        <taxon>Embryophyta</taxon>
        <taxon>Tracheophyta</taxon>
        <taxon>Spermatophyta</taxon>
        <taxon>Magnoliopsida</taxon>
        <taxon>eudicotyledons</taxon>
        <taxon>Gunneridae</taxon>
        <taxon>Pentapetalae</taxon>
        <taxon>rosids</taxon>
        <taxon>fabids</taxon>
        <taxon>Malpighiales</taxon>
        <taxon>Euphorbiaceae</taxon>
        <taxon>Crotonoideae</taxon>
        <taxon>Micrandreae</taxon>
        <taxon>Hevea</taxon>
    </lineage>
</organism>
<evidence type="ECO:0000313" key="2">
    <source>
        <dbReference type="Proteomes" id="UP000467840"/>
    </source>
</evidence>
<evidence type="ECO:0000313" key="1">
    <source>
        <dbReference type="EMBL" id="KAF2309543.1"/>
    </source>
</evidence>
<proteinExistence type="predicted"/>
<name>A0A6A6MAV3_HEVBR</name>
<keyword evidence="2" id="KW-1185">Reference proteome</keyword>
<dbReference type="InterPro" id="IPR051886">
    <property type="entry name" value="Seed_Dev/Stress_Resp_Reg"/>
</dbReference>
<accession>A0A6A6MAV3</accession>
<dbReference type="EMBL" id="JAAGAX010000006">
    <property type="protein sequence ID" value="KAF2309543.1"/>
    <property type="molecule type" value="Genomic_DNA"/>
</dbReference>
<dbReference type="PANTHER" id="PTHR46354">
    <property type="entry name" value="DOG1 DOMAIN-CONTAINING PROTEIN"/>
    <property type="match status" value="1"/>
</dbReference>
<reference evidence="1 2" key="1">
    <citation type="journal article" date="2020" name="Mol. Plant">
        <title>The Chromosome-Based Rubber Tree Genome Provides New Insights into Spurge Genome Evolution and Rubber Biosynthesis.</title>
        <authorList>
            <person name="Liu J."/>
            <person name="Shi C."/>
            <person name="Shi C.C."/>
            <person name="Li W."/>
            <person name="Zhang Q.J."/>
            <person name="Zhang Y."/>
            <person name="Li K."/>
            <person name="Lu H.F."/>
            <person name="Shi C."/>
            <person name="Zhu S.T."/>
            <person name="Xiao Z.Y."/>
            <person name="Nan H."/>
            <person name="Yue Y."/>
            <person name="Zhu X.G."/>
            <person name="Wu Y."/>
            <person name="Hong X.N."/>
            <person name="Fan G.Y."/>
            <person name="Tong Y."/>
            <person name="Zhang D."/>
            <person name="Mao C.L."/>
            <person name="Liu Y.L."/>
            <person name="Hao S.J."/>
            <person name="Liu W.Q."/>
            <person name="Lv M.Q."/>
            <person name="Zhang H.B."/>
            <person name="Liu Y."/>
            <person name="Hu-Tang G.R."/>
            <person name="Wang J.P."/>
            <person name="Wang J.H."/>
            <person name="Sun Y.H."/>
            <person name="Ni S.B."/>
            <person name="Chen W.B."/>
            <person name="Zhang X.C."/>
            <person name="Jiao Y.N."/>
            <person name="Eichler E.E."/>
            <person name="Li G.H."/>
            <person name="Liu X."/>
            <person name="Gao L.Z."/>
        </authorList>
    </citation>
    <scope>NUCLEOTIDE SEQUENCE [LARGE SCALE GENOMIC DNA]</scope>
    <source>
        <strain evidence="2">cv. GT1</strain>
        <tissue evidence="1">Leaf</tissue>
    </source>
</reference>
<sequence length="87" mass="9838">MVNNLHSKTIKQEEKLTAQLASFQEDIADEPISVIIKGQGLASELNEEVELALQDHNEAMMLDYLATGKRLHLCMHEWGKKKGSYAR</sequence>
<dbReference type="AlphaFoldDB" id="A0A6A6MAV3"/>
<dbReference type="Proteomes" id="UP000467840">
    <property type="component" value="Chromosome 14"/>
</dbReference>
<gene>
    <name evidence="1" type="ORF">GH714_003770</name>
</gene>
<comment type="caution">
    <text evidence="1">The sequence shown here is derived from an EMBL/GenBank/DDBJ whole genome shotgun (WGS) entry which is preliminary data.</text>
</comment>
<protein>
    <submittedName>
        <fullName evidence="1">Uncharacterized protein</fullName>
    </submittedName>
</protein>